<protein>
    <submittedName>
        <fullName evidence="2">Uncharacterized protein</fullName>
    </submittedName>
</protein>
<dbReference type="PATRIC" id="fig|1345695.10.peg.4097"/>
<accession>U5MMA6</accession>
<feature type="coiled-coil region" evidence="1">
    <location>
        <begin position="25"/>
        <end position="52"/>
    </location>
</feature>
<dbReference type="eggNOG" id="COG1961">
    <property type="taxonomic scope" value="Bacteria"/>
</dbReference>
<dbReference type="KEGG" id="csb:CLSA_c08870"/>
<proteinExistence type="predicted"/>
<reference evidence="2 3" key="1">
    <citation type="journal article" date="2013" name="Genome Announc.">
        <title>Complete Genome Sequence of the Solvent Producer Clostridium saccharobutylicum NCP262 (DSM 13864).</title>
        <authorList>
            <person name="Poehlein A."/>
            <person name="Hartwich K."/>
            <person name="Krabben P."/>
            <person name="Ehrenreich A."/>
            <person name="Liebl W."/>
            <person name="Durre P."/>
            <person name="Gottschalk G."/>
            <person name="Daniel R."/>
        </authorList>
    </citation>
    <scope>NUCLEOTIDE SEQUENCE [LARGE SCALE GENOMIC DNA]</scope>
    <source>
        <strain evidence="2">DSM 13864</strain>
    </source>
</reference>
<evidence type="ECO:0000313" key="2">
    <source>
        <dbReference type="EMBL" id="AGX41899.1"/>
    </source>
</evidence>
<organism evidence="2 3">
    <name type="scientific">Clostridium saccharobutylicum DSM 13864</name>
    <dbReference type="NCBI Taxonomy" id="1345695"/>
    <lineage>
        <taxon>Bacteria</taxon>
        <taxon>Bacillati</taxon>
        <taxon>Bacillota</taxon>
        <taxon>Clostridia</taxon>
        <taxon>Eubacteriales</taxon>
        <taxon>Clostridiaceae</taxon>
        <taxon>Clostridium</taxon>
    </lineage>
</organism>
<sequence>MLKQINKVEGQINNIVIAITNGFVQEELKAKMDELKNRKSELEAKLLEIEDKDINQIVTEADVRSLLSNFSGYVISRNVPECKNS</sequence>
<keyword evidence="3" id="KW-1185">Reference proteome</keyword>
<dbReference type="AlphaFoldDB" id="U5MMA6"/>
<keyword evidence="1" id="KW-0175">Coiled coil</keyword>
<evidence type="ECO:0000256" key="1">
    <source>
        <dbReference type="SAM" id="Coils"/>
    </source>
</evidence>
<dbReference type="EMBL" id="CP006721">
    <property type="protein sequence ID" value="AGX41899.1"/>
    <property type="molecule type" value="Genomic_DNA"/>
</dbReference>
<name>U5MMA6_CLOSA</name>
<evidence type="ECO:0000313" key="3">
    <source>
        <dbReference type="Proteomes" id="UP000017118"/>
    </source>
</evidence>
<gene>
    <name evidence="2" type="ORF">CLSA_c08870</name>
</gene>
<dbReference type="HOGENOM" id="CLU_2506906_0_0_9"/>
<dbReference type="RefSeq" id="WP_022744186.1">
    <property type="nucleotide sequence ID" value="NC_022571.1"/>
</dbReference>
<dbReference type="GeneID" id="55473420"/>
<dbReference type="Proteomes" id="UP000017118">
    <property type="component" value="Chromosome"/>
</dbReference>